<dbReference type="AlphaFoldDB" id="A0A4V6I803"/>
<dbReference type="EMBL" id="CM016762">
    <property type="protein sequence ID" value="TMS36253.1"/>
    <property type="molecule type" value="Genomic_DNA"/>
</dbReference>
<reference evidence="2 3" key="1">
    <citation type="journal article" date="2015" name="Genome Biol.">
        <title>Comparative genomics of Steinernema reveals deeply conserved gene regulatory networks.</title>
        <authorList>
            <person name="Dillman A.R."/>
            <person name="Macchietto M."/>
            <person name="Porter C.F."/>
            <person name="Rogers A."/>
            <person name="Williams B."/>
            <person name="Antoshechkin I."/>
            <person name="Lee M.M."/>
            <person name="Goodwin Z."/>
            <person name="Lu X."/>
            <person name="Lewis E.E."/>
            <person name="Goodrich-Blair H."/>
            <person name="Stock S.P."/>
            <person name="Adams B.J."/>
            <person name="Sternberg P.W."/>
            <person name="Mortazavi A."/>
        </authorList>
    </citation>
    <scope>NUCLEOTIDE SEQUENCE [LARGE SCALE GENOMIC DNA]</scope>
    <source>
        <strain evidence="2 3">ALL</strain>
    </source>
</reference>
<evidence type="ECO:0000256" key="1">
    <source>
        <dbReference type="SAM" id="MobiDB-lite"/>
    </source>
</evidence>
<evidence type="ECO:0000313" key="2">
    <source>
        <dbReference type="EMBL" id="TMS36253.1"/>
    </source>
</evidence>
<sequence length="93" mass="11515">MPCDLHAPRSPDFVLERRPERLGERERVPRQHRRPLRRSREIPRLDRVAARLPQKHRVRRKEETRRFQEHLLVDIEIRETCEQRHISGEHRLH</sequence>
<reference evidence="2 3" key="2">
    <citation type="journal article" date="2019" name="G3 (Bethesda)">
        <title>Hybrid Assembly of the Genome of the Entomopathogenic Nematode Steinernema carpocapsae Identifies the X-Chromosome.</title>
        <authorList>
            <person name="Serra L."/>
            <person name="Macchietto M."/>
            <person name="Macias-Munoz A."/>
            <person name="McGill C.J."/>
            <person name="Rodriguez I.M."/>
            <person name="Rodriguez B."/>
            <person name="Murad R."/>
            <person name="Mortazavi A."/>
        </authorList>
    </citation>
    <scope>NUCLEOTIDE SEQUENCE [LARGE SCALE GENOMIC DNA]</scope>
    <source>
        <strain evidence="2 3">ALL</strain>
    </source>
</reference>
<feature type="compositionally biased region" description="Basic and acidic residues" evidence="1">
    <location>
        <begin position="1"/>
        <end position="29"/>
    </location>
</feature>
<organism evidence="2 3">
    <name type="scientific">Steinernema carpocapsae</name>
    <name type="common">Entomopathogenic nematode</name>
    <dbReference type="NCBI Taxonomy" id="34508"/>
    <lineage>
        <taxon>Eukaryota</taxon>
        <taxon>Metazoa</taxon>
        <taxon>Ecdysozoa</taxon>
        <taxon>Nematoda</taxon>
        <taxon>Chromadorea</taxon>
        <taxon>Rhabditida</taxon>
        <taxon>Tylenchina</taxon>
        <taxon>Panagrolaimomorpha</taxon>
        <taxon>Strongyloidoidea</taxon>
        <taxon>Steinernematidae</taxon>
        <taxon>Steinernema</taxon>
    </lineage>
</organism>
<feature type="region of interest" description="Disordered" evidence="1">
    <location>
        <begin position="1"/>
        <end position="40"/>
    </location>
</feature>
<gene>
    <name evidence="2" type="ORF">L596_003462</name>
</gene>
<accession>A0A4V6I803</accession>
<proteinExistence type="predicted"/>
<comment type="caution">
    <text evidence="2">The sequence shown here is derived from an EMBL/GenBank/DDBJ whole genome shotgun (WGS) entry which is preliminary data.</text>
</comment>
<name>A0A4V6I803_STECR</name>
<keyword evidence="3" id="KW-1185">Reference proteome</keyword>
<protein>
    <submittedName>
        <fullName evidence="2">Uncharacterized protein</fullName>
    </submittedName>
</protein>
<evidence type="ECO:0000313" key="3">
    <source>
        <dbReference type="Proteomes" id="UP000298663"/>
    </source>
</evidence>
<dbReference type="EMBL" id="AZBU02000001">
    <property type="protein sequence ID" value="TMS36253.1"/>
    <property type="molecule type" value="Genomic_DNA"/>
</dbReference>
<dbReference type="Proteomes" id="UP000298663">
    <property type="component" value="Chromosome X"/>
</dbReference>